<keyword evidence="1" id="KW-0175">Coiled coil</keyword>
<evidence type="ECO:0000259" key="3">
    <source>
        <dbReference type="Pfam" id="PF07727"/>
    </source>
</evidence>
<feature type="compositionally biased region" description="Polar residues" evidence="2">
    <location>
        <begin position="737"/>
        <end position="754"/>
    </location>
</feature>
<feature type="coiled-coil region" evidence="1">
    <location>
        <begin position="331"/>
        <end position="358"/>
    </location>
</feature>
<gene>
    <name evidence="4" type="ORF">Tci_193316</name>
</gene>
<dbReference type="InterPro" id="IPR013103">
    <property type="entry name" value="RVT_2"/>
</dbReference>
<sequence>MAFAWILRESEVKSNSNLECDTPTPLPTTDVREENSDINLALGEYVVNFLMENKDIVDLPRHLVRKLFSYLVKHPSSTKRMFDDPFGDDLKLRSYDVTFSNSLFDFNDDFTLCNDNLLFDEEFEEINSLDPPKAAPLNYKPLGNPNSVSRSLETSDLNLEELTTKIGLDDSIYEIDDVYYDSKGNILFLEHLLIKETFFDPTPAVLLKKAILLVKPPCASKPNGDALRKCILEGPYTLSTVVIPAVPKTENSLAVLEHTTVESLLNMSPEKKAHFESEKKAIHLILTKISDEIYSTVMHAKQLMKCGKLLKEWSRFVTIVKQQHKLDEVSYHKLFNIMRQYQKEVNELRAKRVARNANPLALVGTAQPNQDPYYQTPKSHKLYVPTSKASLLTRSHATTRNKGKEIAKPITPPSESAFEEDNNLEQAQRDKDMQKNLALIAKYFKKIYKPTNNNLRTSSNSKNKNVDTTPRYMNDNQIRQFGNQRTVNVVRVRENVEKSAPLQAEQSDWLADTDEDINEQESEAHYSYIPQLRSTQMKDKVVLNNSQVNDQKTDVEDHHRISSLFINTNSVSACNDSLKSRTLNVNAVCATYGKCLVDSNHFACVIKMLNDVNARSKKHNVVPISTRKPIGHANKSVATPHKKIVALESTTHKSKSYYRMMYEKTNTTVPSQQELDLLFGPLYDEFFTASTLSVNKSTSHIKNSDKQDPTPTTNIHPTSEPSTPTNVHAKENKDNQAEVTESSSHNIGNSNMHTFNQPQEAEYWWTKDHPLTHVHRNPSKPVQTRQKLATDPEMCMFALTAKVVMEKIKDEDQTVIRNKARLVKNGYAREEGIDFEESFATVARLEEEVYVAQPDEFVDPDHSKKMYRQRNALYGLKQAPRDCYDELLNFLMSKGFTKALPEDRFKYLVRRIGMRCLTPAELEVLANESA</sequence>
<dbReference type="Pfam" id="PF07727">
    <property type="entry name" value="RVT_2"/>
    <property type="match status" value="1"/>
</dbReference>
<dbReference type="EMBL" id="BKCJ010049391">
    <property type="protein sequence ID" value="GEW21340.1"/>
    <property type="molecule type" value="Genomic_DNA"/>
</dbReference>
<evidence type="ECO:0000313" key="4">
    <source>
        <dbReference type="EMBL" id="GEW21340.1"/>
    </source>
</evidence>
<evidence type="ECO:0000256" key="2">
    <source>
        <dbReference type="SAM" id="MobiDB-lite"/>
    </source>
</evidence>
<reference evidence="4" key="1">
    <citation type="journal article" date="2019" name="Sci. Rep.">
        <title>Draft genome of Tanacetum cinerariifolium, the natural source of mosquito coil.</title>
        <authorList>
            <person name="Yamashiro T."/>
            <person name="Shiraishi A."/>
            <person name="Satake H."/>
            <person name="Nakayama K."/>
        </authorList>
    </citation>
    <scope>NUCLEOTIDE SEQUENCE</scope>
</reference>
<feature type="region of interest" description="Disordered" evidence="2">
    <location>
        <begin position="452"/>
        <end position="471"/>
    </location>
</feature>
<organism evidence="4">
    <name type="scientific">Tanacetum cinerariifolium</name>
    <name type="common">Dalmatian daisy</name>
    <name type="synonym">Chrysanthemum cinerariifolium</name>
    <dbReference type="NCBI Taxonomy" id="118510"/>
    <lineage>
        <taxon>Eukaryota</taxon>
        <taxon>Viridiplantae</taxon>
        <taxon>Streptophyta</taxon>
        <taxon>Embryophyta</taxon>
        <taxon>Tracheophyta</taxon>
        <taxon>Spermatophyta</taxon>
        <taxon>Magnoliopsida</taxon>
        <taxon>eudicotyledons</taxon>
        <taxon>Gunneridae</taxon>
        <taxon>Pentapetalae</taxon>
        <taxon>asterids</taxon>
        <taxon>campanulids</taxon>
        <taxon>Asterales</taxon>
        <taxon>Asteraceae</taxon>
        <taxon>Asteroideae</taxon>
        <taxon>Anthemideae</taxon>
        <taxon>Anthemidinae</taxon>
        <taxon>Tanacetum</taxon>
    </lineage>
</organism>
<name>A0A699GUJ6_TANCI</name>
<accession>A0A699GUJ6</accession>
<feature type="region of interest" description="Disordered" evidence="2">
    <location>
        <begin position="698"/>
        <end position="754"/>
    </location>
</feature>
<evidence type="ECO:0000256" key="1">
    <source>
        <dbReference type="SAM" id="Coils"/>
    </source>
</evidence>
<proteinExistence type="predicted"/>
<feature type="domain" description="Reverse transcriptase Ty1/copia-type" evidence="3">
    <location>
        <begin position="844"/>
        <end position="898"/>
    </location>
</feature>
<feature type="region of interest" description="Disordered" evidence="2">
    <location>
        <begin position="399"/>
        <end position="422"/>
    </location>
</feature>
<feature type="compositionally biased region" description="Polar residues" evidence="2">
    <location>
        <begin position="709"/>
        <end position="726"/>
    </location>
</feature>
<comment type="caution">
    <text evidence="4">The sequence shown here is derived from an EMBL/GenBank/DDBJ whole genome shotgun (WGS) entry which is preliminary data.</text>
</comment>
<feature type="compositionally biased region" description="Polar residues" evidence="2">
    <location>
        <begin position="452"/>
        <end position="468"/>
    </location>
</feature>
<protein>
    <recommendedName>
        <fullName evidence="3">Reverse transcriptase Ty1/copia-type domain-containing protein</fullName>
    </recommendedName>
</protein>
<dbReference type="AlphaFoldDB" id="A0A699GUJ6"/>